<reference evidence="4 5" key="1">
    <citation type="submission" date="2023-07" db="EMBL/GenBank/DDBJ databases">
        <authorList>
            <person name="Peeters C."/>
        </authorList>
    </citation>
    <scope>NUCLEOTIDE SEQUENCE [LARGE SCALE GENOMIC DNA]</scope>
    <source>
        <strain evidence="4 5">LMG 18091</strain>
    </source>
</reference>
<dbReference type="EMBL" id="CATWAF010000004">
    <property type="protein sequence ID" value="CAJ0699395.1"/>
    <property type="molecule type" value="Genomic_DNA"/>
</dbReference>
<dbReference type="GO" id="GO:0016491">
    <property type="term" value="F:oxidoreductase activity"/>
    <property type="evidence" value="ECO:0007669"/>
    <property type="project" value="UniProtKB-KW"/>
</dbReference>
<keyword evidence="5" id="KW-1185">Reference proteome</keyword>
<organism evidence="4 5">
    <name type="scientific">Ralstonia wenshanensis</name>
    <dbReference type="NCBI Taxonomy" id="2842456"/>
    <lineage>
        <taxon>Bacteria</taxon>
        <taxon>Pseudomonadati</taxon>
        <taxon>Pseudomonadota</taxon>
        <taxon>Betaproteobacteria</taxon>
        <taxon>Burkholderiales</taxon>
        <taxon>Burkholderiaceae</taxon>
        <taxon>Ralstonia</taxon>
    </lineage>
</organism>
<sequence length="331" mass="34819">MNIVITGGAGFLGQRVLAALLEQPGLPGADGSVQPVETFIVLDQVAGQIADARVRYVTGDASDPALIAKVIDGGDNNEVGGVFHLAAVVSGTAEADFDLGMRVNLDGTRALLDALRAQHAKTGRAPRVLFASSVAVFGGQLPAIVTDDTAATPQASYGVQKLMGEFLVGEYSRKGYIDGRAVRIPTVSVRPGKPNGAASSFASGIIREPLAGEEAICPVEAETELWLASPRQVVASLLHAYTLPASAWGNRRSLNLPGITVRVGEMVEALRKVAGDAPVSRIRWEPDARIKAIVQSWPARFNTARADAMGFGRDTSFEAMVRDYVEGTKGA</sequence>
<gene>
    <name evidence="4" type="primary">denD</name>
    <name evidence="4" type="ORF">LMG18091_02923</name>
</gene>
<dbReference type="PANTHER" id="PTHR43103:SF3">
    <property type="entry name" value="ADP-L-GLYCERO-D-MANNO-HEPTOSE-6-EPIMERASE"/>
    <property type="match status" value="1"/>
</dbReference>
<proteinExistence type="predicted"/>
<dbReference type="Gene3D" id="3.40.50.720">
    <property type="entry name" value="NAD(P)-binding Rossmann-like Domain"/>
    <property type="match status" value="1"/>
</dbReference>
<feature type="domain" description="NAD-dependent epimerase/dehydratase" evidence="3">
    <location>
        <begin position="3"/>
        <end position="213"/>
    </location>
</feature>
<dbReference type="CDD" id="cd05238">
    <property type="entry name" value="Gne_like_SDR_e"/>
    <property type="match status" value="1"/>
</dbReference>
<keyword evidence="4" id="KW-0560">Oxidoreductase</keyword>
<dbReference type="SUPFAM" id="SSF51735">
    <property type="entry name" value="NAD(P)-binding Rossmann-fold domains"/>
    <property type="match status" value="1"/>
</dbReference>
<dbReference type="RefSeq" id="WP_316870357.1">
    <property type="nucleotide sequence ID" value="NZ_CATWAF010000004.1"/>
</dbReference>
<dbReference type="Pfam" id="PF01370">
    <property type="entry name" value="Epimerase"/>
    <property type="match status" value="1"/>
</dbReference>
<evidence type="ECO:0000256" key="1">
    <source>
        <dbReference type="ARBA" id="ARBA00022857"/>
    </source>
</evidence>
<dbReference type="InterPro" id="IPR001509">
    <property type="entry name" value="Epimerase_deHydtase"/>
</dbReference>
<keyword evidence="2" id="KW-0119">Carbohydrate metabolism</keyword>
<evidence type="ECO:0000256" key="2">
    <source>
        <dbReference type="ARBA" id="ARBA00023277"/>
    </source>
</evidence>
<dbReference type="EC" id="1.1.1.410" evidence="4"/>
<dbReference type="AlphaFoldDB" id="A0AAD2ESY2"/>
<evidence type="ECO:0000313" key="4">
    <source>
        <dbReference type="EMBL" id="CAJ0699395.1"/>
    </source>
</evidence>
<dbReference type="InterPro" id="IPR036291">
    <property type="entry name" value="NAD(P)-bd_dom_sf"/>
</dbReference>
<dbReference type="NCBIfam" id="NF043036">
    <property type="entry name" value="ErythonDh"/>
    <property type="match status" value="1"/>
</dbReference>
<accession>A0AAD2ESY2</accession>
<evidence type="ECO:0000259" key="3">
    <source>
        <dbReference type="Pfam" id="PF01370"/>
    </source>
</evidence>
<keyword evidence="1" id="KW-0521">NADP</keyword>
<dbReference type="Proteomes" id="UP001189915">
    <property type="component" value="Unassembled WGS sequence"/>
</dbReference>
<evidence type="ECO:0000313" key="5">
    <source>
        <dbReference type="Proteomes" id="UP001189915"/>
    </source>
</evidence>
<protein>
    <submittedName>
        <fullName evidence="4">D-erythronate dehydrogenase</fullName>
        <ecNumber evidence="4">1.1.1.410</ecNumber>
    </submittedName>
</protein>
<dbReference type="PANTHER" id="PTHR43103">
    <property type="entry name" value="NUCLEOSIDE-DIPHOSPHATE-SUGAR EPIMERASE"/>
    <property type="match status" value="1"/>
</dbReference>
<dbReference type="InterPro" id="IPR050005">
    <property type="entry name" value="DenD"/>
</dbReference>
<comment type="caution">
    <text evidence="4">The sequence shown here is derived from an EMBL/GenBank/DDBJ whole genome shotgun (WGS) entry which is preliminary data.</text>
</comment>
<dbReference type="Gene3D" id="3.90.25.10">
    <property type="entry name" value="UDP-galactose 4-epimerase, domain 1"/>
    <property type="match status" value="1"/>
</dbReference>
<name>A0AAD2ESY2_9RALS</name>